<protein>
    <submittedName>
        <fullName evidence="1">Uncharacterized protein</fullName>
    </submittedName>
</protein>
<dbReference type="AlphaFoldDB" id="A0A9W9WQL5"/>
<dbReference type="GeneID" id="81628668"/>
<evidence type="ECO:0000313" key="1">
    <source>
        <dbReference type="EMBL" id="KAJ5471880.1"/>
    </source>
</evidence>
<sequence>MVQQDEHFCLECLKRSPIDWMGDKPLQIKCQPIPANIEGSRYEYLALVWMTHVEFENALQPQEPILPQEHHQALTQIVRNLTSNFVAAIETYQQQEVRKETCIVNVCENLKPRTARKNFYQQAQNLYAEAIKFPRLRPENAGWEIWETAICQFNEEMMVWTERFDQSQNDFVVRTKLQEWLECFPLPLKPSWVEELVAAHPLWNLGDWSLDCKGFLCWKKEKTS</sequence>
<comment type="caution">
    <text evidence="1">The sequence shown here is derived from an EMBL/GenBank/DDBJ whole genome shotgun (WGS) entry which is preliminary data.</text>
</comment>
<accession>A0A9W9WQL5</accession>
<keyword evidence="2" id="KW-1185">Reference proteome</keyword>
<reference evidence="1" key="2">
    <citation type="journal article" date="2023" name="IMA Fungus">
        <title>Comparative genomic study of the Penicillium genus elucidates a diverse pangenome and 15 lateral gene transfer events.</title>
        <authorList>
            <person name="Petersen C."/>
            <person name="Sorensen T."/>
            <person name="Nielsen M.R."/>
            <person name="Sondergaard T.E."/>
            <person name="Sorensen J.L."/>
            <person name="Fitzpatrick D.A."/>
            <person name="Frisvad J.C."/>
            <person name="Nielsen K.L."/>
        </authorList>
    </citation>
    <scope>NUCLEOTIDE SEQUENCE</scope>
    <source>
        <strain evidence="1">IBT 30728</strain>
    </source>
</reference>
<name>A0A9W9WQL5_9EURO</name>
<evidence type="ECO:0000313" key="2">
    <source>
        <dbReference type="Proteomes" id="UP001148312"/>
    </source>
</evidence>
<proteinExistence type="predicted"/>
<dbReference type="RefSeq" id="XP_056786426.1">
    <property type="nucleotide sequence ID" value="XM_056938418.1"/>
</dbReference>
<dbReference type="Proteomes" id="UP001148312">
    <property type="component" value="Unassembled WGS sequence"/>
</dbReference>
<gene>
    <name evidence="1" type="ORF">N7539_008823</name>
</gene>
<organism evidence="1 2">
    <name type="scientific">Penicillium diatomitis</name>
    <dbReference type="NCBI Taxonomy" id="2819901"/>
    <lineage>
        <taxon>Eukaryota</taxon>
        <taxon>Fungi</taxon>
        <taxon>Dikarya</taxon>
        <taxon>Ascomycota</taxon>
        <taxon>Pezizomycotina</taxon>
        <taxon>Eurotiomycetes</taxon>
        <taxon>Eurotiomycetidae</taxon>
        <taxon>Eurotiales</taxon>
        <taxon>Aspergillaceae</taxon>
        <taxon>Penicillium</taxon>
    </lineage>
</organism>
<dbReference type="EMBL" id="JAPWDQ010000014">
    <property type="protein sequence ID" value="KAJ5471880.1"/>
    <property type="molecule type" value="Genomic_DNA"/>
</dbReference>
<reference evidence="1" key="1">
    <citation type="submission" date="2022-12" db="EMBL/GenBank/DDBJ databases">
        <authorList>
            <person name="Petersen C."/>
        </authorList>
    </citation>
    <scope>NUCLEOTIDE SEQUENCE</scope>
    <source>
        <strain evidence="1">IBT 30728</strain>
    </source>
</reference>